<gene>
    <name evidence="7" type="ORF">NA57DRAFT_21095</name>
</gene>
<comment type="subcellular location">
    <subcellularLocation>
        <location evidence="1">Membrane</location>
        <topology evidence="1">Multi-pass membrane protein</topology>
    </subcellularLocation>
</comment>
<feature type="transmembrane region" description="Helical" evidence="5">
    <location>
        <begin position="250"/>
        <end position="272"/>
    </location>
</feature>
<dbReference type="GO" id="GO:0004930">
    <property type="term" value="F:G protein-coupled receptor activity"/>
    <property type="evidence" value="ECO:0007669"/>
    <property type="project" value="TreeGrafter"/>
</dbReference>
<dbReference type="InterPro" id="IPR017981">
    <property type="entry name" value="GPCR_2-like_7TM"/>
</dbReference>
<dbReference type="OrthoDB" id="100006at2759"/>
<evidence type="ECO:0000256" key="2">
    <source>
        <dbReference type="ARBA" id="ARBA00022692"/>
    </source>
</evidence>
<dbReference type="Pfam" id="PF11970">
    <property type="entry name" value="GPR_Gpa2_C"/>
    <property type="match status" value="1"/>
</dbReference>
<sequence length="305" mass="34397">LPGVLRHGLPAVSFFGFLSFFLSLSLLIYLLWKLRLWRQQADTPHPFNQFIILILNLLFADIQQSLAFLLNVQWVAHDMIDVSSPTCFAQGWFVSTGDLASGVWCLAIGLHTFASVLFNRRLSRFGFYATIVSLWSFIYGCAILSVALYPKDIYVRAGAWCWVNDQYSDIRLYLHYLWIFIAELGVIIIYLAIFLVLRVRIRAGFYSETFAKRAKSVAMLMAVYPAVYVVCTLPLASARTAAMAGRDVSLAHLVVAGAMITSNGWLDVLLYAMTRKILIFSDDPPTEDCGIATFQLPWESTTRFG</sequence>
<evidence type="ECO:0000256" key="5">
    <source>
        <dbReference type="SAM" id="Phobius"/>
    </source>
</evidence>
<dbReference type="EMBL" id="ML978129">
    <property type="protein sequence ID" value="KAF2096893.1"/>
    <property type="molecule type" value="Genomic_DNA"/>
</dbReference>
<accession>A0A9P4ICL0</accession>
<dbReference type="GO" id="GO:0005886">
    <property type="term" value="C:plasma membrane"/>
    <property type="evidence" value="ECO:0007669"/>
    <property type="project" value="TreeGrafter"/>
</dbReference>
<proteinExistence type="predicted"/>
<feature type="non-terminal residue" evidence="7">
    <location>
        <position position="305"/>
    </location>
</feature>
<evidence type="ECO:0000256" key="1">
    <source>
        <dbReference type="ARBA" id="ARBA00004141"/>
    </source>
</evidence>
<reference evidence="7" key="1">
    <citation type="journal article" date="2020" name="Stud. Mycol.">
        <title>101 Dothideomycetes genomes: a test case for predicting lifestyles and emergence of pathogens.</title>
        <authorList>
            <person name="Haridas S."/>
            <person name="Albert R."/>
            <person name="Binder M."/>
            <person name="Bloem J."/>
            <person name="Labutti K."/>
            <person name="Salamov A."/>
            <person name="Andreopoulos B."/>
            <person name="Baker S."/>
            <person name="Barry K."/>
            <person name="Bills G."/>
            <person name="Bluhm B."/>
            <person name="Cannon C."/>
            <person name="Castanera R."/>
            <person name="Culley D."/>
            <person name="Daum C."/>
            <person name="Ezra D."/>
            <person name="Gonzalez J."/>
            <person name="Henrissat B."/>
            <person name="Kuo A."/>
            <person name="Liang C."/>
            <person name="Lipzen A."/>
            <person name="Lutzoni F."/>
            <person name="Magnuson J."/>
            <person name="Mondo S."/>
            <person name="Nolan M."/>
            <person name="Ohm R."/>
            <person name="Pangilinan J."/>
            <person name="Park H.-J."/>
            <person name="Ramirez L."/>
            <person name="Alfaro M."/>
            <person name="Sun H."/>
            <person name="Tritt A."/>
            <person name="Yoshinaga Y."/>
            <person name="Zwiers L.-H."/>
            <person name="Turgeon B."/>
            <person name="Goodwin S."/>
            <person name="Spatafora J."/>
            <person name="Crous P."/>
            <person name="Grigoriev I."/>
        </authorList>
    </citation>
    <scope>NUCLEOTIDE SEQUENCE</scope>
    <source>
        <strain evidence="7">CBS 133067</strain>
    </source>
</reference>
<keyword evidence="8" id="KW-1185">Reference proteome</keyword>
<dbReference type="GO" id="GO:0007166">
    <property type="term" value="P:cell surface receptor signaling pathway"/>
    <property type="evidence" value="ECO:0007669"/>
    <property type="project" value="InterPro"/>
</dbReference>
<feature type="transmembrane region" description="Helical" evidence="5">
    <location>
        <begin position="176"/>
        <end position="197"/>
    </location>
</feature>
<dbReference type="GO" id="GO:0007189">
    <property type="term" value="P:adenylate cyclase-activating G protein-coupled receptor signaling pathway"/>
    <property type="evidence" value="ECO:0007669"/>
    <property type="project" value="TreeGrafter"/>
</dbReference>
<protein>
    <recommendedName>
        <fullName evidence="6">G-protein coupled receptors family 2 profile 2 domain-containing protein</fullName>
    </recommendedName>
</protein>
<dbReference type="Proteomes" id="UP000799772">
    <property type="component" value="Unassembled WGS sequence"/>
</dbReference>
<dbReference type="Gene3D" id="1.20.1070.10">
    <property type="entry name" value="Rhodopsin 7-helix transmembrane proteins"/>
    <property type="match status" value="1"/>
</dbReference>
<comment type="caution">
    <text evidence="7">The sequence shown here is derived from an EMBL/GenBank/DDBJ whole genome shotgun (WGS) entry which is preliminary data.</text>
</comment>
<feature type="domain" description="G-protein coupled receptors family 2 profile 2" evidence="6">
    <location>
        <begin position="12"/>
        <end position="275"/>
    </location>
</feature>
<feature type="transmembrane region" description="Helical" evidence="5">
    <location>
        <begin position="53"/>
        <end position="76"/>
    </location>
</feature>
<evidence type="ECO:0000259" key="6">
    <source>
        <dbReference type="PROSITE" id="PS50261"/>
    </source>
</evidence>
<feature type="non-terminal residue" evidence="7">
    <location>
        <position position="1"/>
    </location>
</feature>
<feature type="transmembrane region" description="Helical" evidence="5">
    <location>
        <begin position="125"/>
        <end position="149"/>
    </location>
</feature>
<dbReference type="InterPro" id="IPR022596">
    <property type="entry name" value="GPR1/2/3_C"/>
</dbReference>
<feature type="transmembrane region" description="Helical" evidence="5">
    <location>
        <begin position="99"/>
        <end position="118"/>
    </location>
</feature>
<feature type="transmembrane region" description="Helical" evidence="5">
    <location>
        <begin position="217"/>
        <end position="238"/>
    </location>
</feature>
<keyword evidence="3 5" id="KW-1133">Transmembrane helix</keyword>
<feature type="transmembrane region" description="Helical" evidence="5">
    <location>
        <begin position="12"/>
        <end position="32"/>
    </location>
</feature>
<organism evidence="7 8">
    <name type="scientific">Rhizodiscina lignyota</name>
    <dbReference type="NCBI Taxonomy" id="1504668"/>
    <lineage>
        <taxon>Eukaryota</taxon>
        <taxon>Fungi</taxon>
        <taxon>Dikarya</taxon>
        <taxon>Ascomycota</taxon>
        <taxon>Pezizomycotina</taxon>
        <taxon>Dothideomycetes</taxon>
        <taxon>Pleosporomycetidae</taxon>
        <taxon>Aulographales</taxon>
        <taxon>Rhizodiscinaceae</taxon>
        <taxon>Rhizodiscina</taxon>
    </lineage>
</organism>
<evidence type="ECO:0000256" key="3">
    <source>
        <dbReference type="ARBA" id="ARBA00022989"/>
    </source>
</evidence>
<evidence type="ECO:0000313" key="8">
    <source>
        <dbReference type="Proteomes" id="UP000799772"/>
    </source>
</evidence>
<dbReference type="AlphaFoldDB" id="A0A9P4ICL0"/>
<evidence type="ECO:0000256" key="4">
    <source>
        <dbReference type="ARBA" id="ARBA00023136"/>
    </source>
</evidence>
<dbReference type="PROSITE" id="PS50261">
    <property type="entry name" value="G_PROTEIN_RECEP_F2_4"/>
    <property type="match status" value="1"/>
</dbReference>
<evidence type="ECO:0000313" key="7">
    <source>
        <dbReference type="EMBL" id="KAF2096893.1"/>
    </source>
</evidence>
<dbReference type="PANTHER" id="PTHR23112">
    <property type="entry name" value="G PROTEIN-COUPLED RECEPTOR 157-RELATED"/>
    <property type="match status" value="1"/>
</dbReference>
<keyword evidence="4 5" id="KW-0472">Membrane</keyword>
<dbReference type="SUPFAM" id="SSF81321">
    <property type="entry name" value="Family A G protein-coupled receptor-like"/>
    <property type="match status" value="1"/>
</dbReference>
<name>A0A9P4ICL0_9PEZI</name>
<keyword evidence="2 5" id="KW-0812">Transmembrane</keyword>
<dbReference type="PANTHER" id="PTHR23112:SF37">
    <property type="entry name" value="G PROTEIN-COUPLED RECEPTOR GPR1"/>
    <property type="match status" value="1"/>
</dbReference>